<evidence type="ECO:0000256" key="10">
    <source>
        <dbReference type="ARBA" id="ARBA00023235"/>
    </source>
</evidence>
<dbReference type="InterPro" id="IPR011545">
    <property type="entry name" value="DEAD/DEAH_box_helicase_dom"/>
</dbReference>
<evidence type="ECO:0000256" key="2">
    <source>
        <dbReference type="ARBA" id="ARBA00022705"/>
    </source>
</evidence>
<evidence type="ECO:0000313" key="16">
    <source>
        <dbReference type="Proteomes" id="UP000654993"/>
    </source>
</evidence>
<feature type="binding site" evidence="12">
    <location>
        <position position="566"/>
    </location>
    <ligand>
        <name>Zn(2+)</name>
        <dbReference type="ChEBI" id="CHEBI:29105"/>
        <label>1</label>
    </ligand>
</feature>
<keyword evidence="7 12" id="KW-0862">Zinc</keyword>
<evidence type="ECO:0000256" key="8">
    <source>
        <dbReference type="ARBA" id="ARBA00022840"/>
    </source>
</evidence>
<feature type="binding site" evidence="12">
    <location>
        <position position="550"/>
    </location>
    <ligand>
        <name>Zn(2+)</name>
        <dbReference type="ChEBI" id="CHEBI:29105"/>
        <label>2</label>
    </ligand>
</feature>
<keyword evidence="5 12" id="KW-0378">Hydrolase</keyword>
<feature type="binding site" evidence="12">
    <location>
        <position position="532"/>
    </location>
    <ligand>
        <name>Zn(2+)</name>
        <dbReference type="ChEBI" id="CHEBI:29105"/>
        <label>2</label>
    </ligand>
</feature>
<dbReference type="SMART" id="SM00487">
    <property type="entry name" value="DEXDc"/>
    <property type="match status" value="1"/>
</dbReference>
<dbReference type="PANTHER" id="PTHR30580:SF0">
    <property type="entry name" value="PRIMOSOMAL PROTEIN N"/>
    <property type="match status" value="1"/>
</dbReference>
<evidence type="ECO:0000256" key="1">
    <source>
        <dbReference type="ARBA" id="ARBA00022515"/>
    </source>
</evidence>
<keyword evidence="3 12" id="KW-0479">Metal-binding</keyword>
<keyword evidence="16" id="KW-1185">Reference proteome</keyword>
<dbReference type="Pfam" id="PF17764">
    <property type="entry name" value="PriA_3primeBD"/>
    <property type="match status" value="1"/>
</dbReference>
<dbReference type="PROSITE" id="PS51192">
    <property type="entry name" value="HELICASE_ATP_BIND_1"/>
    <property type="match status" value="1"/>
</dbReference>
<dbReference type="PANTHER" id="PTHR30580">
    <property type="entry name" value="PRIMOSOMAL PROTEIN N"/>
    <property type="match status" value="1"/>
</dbReference>
<keyword evidence="6 12" id="KW-0347">Helicase</keyword>
<dbReference type="InterPro" id="IPR005259">
    <property type="entry name" value="PriA"/>
</dbReference>
<evidence type="ECO:0000259" key="14">
    <source>
        <dbReference type="PROSITE" id="PS51194"/>
    </source>
</evidence>
<organism evidence="15 16">
    <name type="scientific">Insulibacter thermoxylanivorax</name>
    <dbReference type="NCBI Taxonomy" id="2749268"/>
    <lineage>
        <taxon>Bacteria</taxon>
        <taxon>Bacillati</taxon>
        <taxon>Bacillota</taxon>
        <taxon>Bacilli</taxon>
        <taxon>Bacillales</taxon>
        <taxon>Paenibacillaceae</taxon>
        <taxon>Insulibacter</taxon>
    </lineage>
</organism>
<dbReference type="GO" id="GO:0006310">
    <property type="term" value="P:DNA recombination"/>
    <property type="evidence" value="ECO:0007669"/>
    <property type="project" value="InterPro"/>
</dbReference>
<dbReference type="Pfam" id="PF18319">
    <property type="entry name" value="Zn_ribbon_PriA"/>
    <property type="match status" value="1"/>
</dbReference>
<dbReference type="GO" id="GO:0006270">
    <property type="term" value="P:DNA replication initiation"/>
    <property type="evidence" value="ECO:0007669"/>
    <property type="project" value="TreeGrafter"/>
</dbReference>
<dbReference type="Pfam" id="PF00271">
    <property type="entry name" value="Helicase_C"/>
    <property type="match status" value="1"/>
</dbReference>
<dbReference type="GO" id="GO:0006269">
    <property type="term" value="P:DNA replication, synthesis of primer"/>
    <property type="evidence" value="ECO:0007669"/>
    <property type="project" value="UniProtKB-KW"/>
</dbReference>
<comment type="catalytic activity">
    <reaction evidence="11 12">
        <text>ATP + H2O = ADP + phosphate + H(+)</text>
        <dbReference type="Rhea" id="RHEA:13065"/>
        <dbReference type="ChEBI" id="CHEBI:15377"/>
        <dbReference type="ChEBI" id="CHEBI:15378"/>
        <dbReference type="ChEBI" id="CHEBI:30616"/>
        <dbReference type="ChEBI" id="CHEBI:43474"/>
        <dbReference type="ChEBI" id="CHEBI:456216"/>
        <dbReference type="EC" id="5.6.2.4"/>
    </reaction>
</comment>
<dbReference type="FunFam" id="3.40.50.300:FF:000489">
    <property type="entry name" value="Primosome assembly protein PriA"/>
    <property type="match status" value="1"/>
</dbReference>
<comment type="catalytic activity">
    <reaction evidence="12">
        <text>Couples ATP hydrolysis with the unwinding of duplex DNA by translocating in the 3'-5' direction.</text>
        <dbReference type="EC" id="5.6.2.4"/>
    </reaction>
</comment>
<dbReference type="Pfam" id="PF18074">
    <property type="entry name" value="PriA_C"/>
    <property type="match status" value="1"/>
</dbReference>
<accession>A0A916QC01</accession>
<dbReference type="SUPFAM" id="SSF52540">
    <property type="entry name" value="P-loop containing nucleoside triphosphate hydrolases"/>
    <property type="match status" value="2"/>
</dbReference>
<feature type="binding site" evidence="12">
    <location>
        <position position="563"/>
    </location>
    <ligand>
        <name>Zn(2+)</name>
        <dbReference type="ChEBI" id="CHEBI:29105"/>
        <label>1</label>
    </ligand>
</feature>
<comment type="caution">
    <text evidence="15">The sequence shown here is derived from an EMBL/GenBank/DDBJ whole genome shotgun (WGS) entry which is preliminary data.</text>
</comment>
<protein>
    <recommendedName>
        <fullName evidence="12">Replication restart protein PriA</fullName>
    </recommendedName>
    <alternativeName>
        <fullName evidence="12">ATP-dependent DNA helicase PriA</fullName>
        <ecNumber evidence="12">5.6.2.4</ecNumber>
    </alternativeName>
    <alternativeName>
        <fullName evidence="12">DNA 3'-5' helicase PriA</fullName>
    </alternativeName>
</protein>
<comment type="similarity">
    <text evidence="12">Belongs to the helicase family. PriA subfamily.</text>
</comment>
<dbReference type="GO" id="GO:1990077">
    <property type="term" value="C:primosome complex"/>
    <property type="evidence" value="ECO:0007669"/>
    <property type="project" value="UniProtKB-UniRule"/>
</dbReference>
<dbReference type="Proteomes" id="UP000654993">
    <property type="component" value="Unassembled WGS sequence"/>
</dbReference>
<keyword evidence="2 12" id="KW-0235">DNA replication</keyword>
<sequence>MIASVIVDVAAKQTDRPFDYLVPEGMREWIEVGSRVAVPFGSRLIQGFVVALSDTTEMERSRLRAVDHILDIQPPLTEELVRLGRWMSERYLCREITALTAMLPAALKAKYDRVLACASADVGKDRGDLSDRAQSILAWLTEHGPVSRDRVLEQFPRSESELKHLVREGLIVEQQLVKDRLQVKKVLTVYPPEPPEKLEEALTQLSARAVKQQEVLRYLLEHPEPIPMTELAAVLNTTSSAIKALAEKGWIAIRPAEVLRDPYKDRQFKRSKPLPLTEAQQQVFSRIREAVESGKRHAYLLHGVTGSGKTEIYLQAIARCLELGREAIVLVPEISLTPQMVERFKGRFGDLVAVMHSRLSHGERYDEWRKVQTAEAKVVVGARSAVFAPFRNIGMIIIDEEHETSYKQEESPKYHARDIAMWRVEQHGATLILGSATPSLETWRAAIEPLSGEPELIRLALTERVAGRPLPPVTLVDMREELHSGNRSMFSRRLREAIEERVRCGEQTILLLNRRGYSTFVMCRSCGHVCQCPHCDISLTYHRYTRTMRCHYCGYGEREALQCPQCESPHIRFFGTGTQRVEEELVKLYPGIRVIRMDVDTTTEKGSHEKWLRMFRERRADVLLGTQMVAKGLDFPYVTLVGVIAADSILRLPDFRAAERTFQLLTQVAGRAGRHDLPGEVIVQTYAPEHYSIVSASRHDYEMFTQRELMERRALGYPPYSRLILITLSHPDLTKVMKAGETVAQAIKRIWKRQWDEQAVYRMQQTADNELTVLGPVTSPIPRIKDRYRFQCMVKYRGDAASASAPAIVKLAVEEAERGGDPELQLAVDVDPYMMM</sequence>
<keyword evidence="9 12" id="KW-0238">DNA-binding</keyword>
<dbReference type="GO" id="GO:0016787">
    <property type="term" value="F:hydrolase activity"/>
    <property type="evidence" value="ECO:0007669"/>
    <property type="project" value="UniProtKB-KW"/>
</dbReference>
<dbReference type="RefSeq" id="WP_200966063.1">
    <property type="nucleotide sequence ID" value="NZ_BMAQ01000006.1"/>
</dbReference>
<gene>
    <name evidence="12 15" type="primary">priA</name>
    <name evidence="15" type="ORF">PRECH8_10960</name>
</gene>
<dbReference type="PROSITE" id="PS51194">
    <property type="entry name" value="HELICASE_CTER"/>
    <property type="match status" value="1"/>
</dbReference>
<dbReference type="CDD" id="cd17929">
    <property type="entry name" value="DEXHc_priA"/>
    <property type="match status" value="1"/>
</dbReference>
<feature type="domain" description="Helicase C-terminal" evidence="14">
    <location>
        <begin position="555"/>
        <end position="726"/>
    </location>
</feature>
<dbReference type="InterPro" id="IPR041236">
    <property type="entry name" value="PriA_C"/>
</dbReference>
<dbReference type="NCBIfam" id="TIGR00595">
    <property type="entry name" value="priA"/>
    <property type="match status" value="1"/>
</dbReference>
<reference evidence="15" key="1">
    <citation type="submission" date="2020-08" db="EMBL/GenBank/DDBJ databases">
        <authorList>
            <person name="Uke A."/>
            <person name="Chhe C."/>
            <person name="Baramee S."/>
            <person name="Kosugi A."/>
        </authorList>
    </citation>
    <scope>NUCLEOTIDE SEQUENCE</scope>
    <source>
        <strain evidence="15">DA-C8</strain>
    </source>
</reference>
<evidence type="ECO:0000313" key="15">
    <source>
        <dbReference type="EMBL" id="GFR37800.1"/>
    </source>
</evidence>
<dbReference type="HAMAP" id="MF_00983">
    <property type="entry name" value="PriA"/>
    <property type="match status" value="1"/>
</dbReference>
<dbReference type="GO" id="GO:0008270">
    <property type="term" value="F:zinc ion binding"/>
    <property type="evidence" value="ECO:0007669"/>
    <property type="project" value="UniProtKB-UniRule"/>
</dbReference>
<dbReference type="SMART" id="SM00490">
    <property type="entry name" value="HELICc"/>
    <property type="match status" value="1"/>
</dbReference>
<dbReference type="AlphaFoldDB" id="A0A916QC01"/>
<keyword evidence="8 12" id="KW-0067">ATP-binding</keyword>
<comment type="function">
    <text evidence="12">Initiates the restart of stalled replication forks, which reloads the replicative helicase on sites other than the origin of replication. Recognizes and binds to abandoned replication forks and remodels them to uncover a helicase loading site. Promotes assembly of the primosome at these replication forks.</text>
</comment>
<dbReference type="Pfam" id="PF00270">
    <property type="entry name" value="DEAD"/>
    <property type="match status" value="1"/>
</dbReference>
<evidence type="ECO:0000256" key="5">
    <source>
        <dbReference type="ARBA" id="ARBA00022801"/>
    </source>
</evidence>
<feature type="binding site" evidence="12">
    <location>
        <position position="523"/>
    </location>
    <ligand>
        <name>Zn(2+)</name>
        <dbReference type="ChEBI" id="CHEBI:29105"/>
        <label>1</label>
    </ligand>
</feature>
<dbReference type="InterPro" id="IPR001650">
    <property type="entry name" value="Helicase_C-like"/>
</dbReference>
<name>A0A916QC01_9BACL</name>
<keyword evidence="10 12" id="KW-0413">Isomerase</keyword>
<dbReference type="InterPro" id="IPR014001">
    <property type="entry name" value="Helicase_ATP-bd"/>
</dbReference>
<dbReference type="InterPro" id="IPR041222">
    <property type="entry name" value="PriA_3primeBD"/>
</dbReference>
<keyword evidence="4 12" id="KW-0547">Nucleotide-binding</keyword>
<dbReference type="GO" id="GO:0003677">
    <property type="term" value="F:DNA binding"/>
    <property type="evidence" value="ECO:0007669"/>
    <property type="project" value="UniProtKB-UniRule"/>
</dbReference>
<feature type="binding site" evidence="12">
    <location>
        <position position="553"/>
    </location>
    <ligand>
        <name>Zn(2+)</name>
        <dbReference type="ChEBI" id="CHEBI:29105"/>
        <label>2</label>
    </ligand>
</feature>
<evidence type="ECO:0000256" key="3">
    <source>
        <dbReference type="ARBA" id="ARBA00022723"/>
    </source>
</evidence>
<dbReference type="InterPro" id="IPR040498">
    <property type="entry name" value="PriA_CRR"/>
</dbReference>
<dbReference type="GO" id="GO:0043138">
    <property type="term" value="F:3'-5' DNA helicase activity"/>
    <property type="evidence" value="ECO:0007669"/>
    <property type="project" value="UniProtKB-EC"/>
</dbReference>
<proteinExistence type="inferred from homology"/>
<evidence type="ECO:0000256" key="6">
    <source>
        <dbReference type="ARBA" id="ARBA00022806"/>
    </source>
</evidence>
<dbReference type="InterPro" id="IPR027417">
    <property type="entry name" value="P-loop_NTPase"/>
</dbReference>
<dbReference type="CDD" id="cd18804">
    <property type="entry name" value="SF2_C_priA"/>
    <property type="match status" value="1"/>
</dbReference>
<dbReference type="Gene3D" id="3.40.1440.60">
    <property type="entry name" value="PriA, 3(prime) DNA-binding domain"/>
    <property type="match status" value="1"/>
</dbReference>
<evidence type="ECO:0000256" key="9">
    <source>
        <dbReference type="ARBA" id="ARBA00023125"/>
    </source>
</evidence>
<dbReference type="EC" id="5.6.2.4" evidence="12"/>
<dbReference type="GO" id="GO:0006302">
    <property type="term" value="P:double-strand break repair"/>
    <property type="evidence" value="ECO:0007669"/>
    <property type="project" value="InterPro"/>
</dbReference>
<dbReference type="InterPro" id="IPR042115">
    <property type="entry name" value="PriA_3primeBD_sf"/>
</dbReference>
<feature type="domain" description="Helicase ATP-binding" evidence="13">
    <location>
        <begin position="290"/>
        <end position="456"/>
    </location>
</feature>
<evidence type="ECO:0000256" key="12">
    <source>
        <dbReference type="HAMAP-Rule" id="MF_00983"/>
    </source>
</evidence>
<dbReference type="EMBL" id="BMAQ01000006">
    <property type="protein sequence ID" value="GFR37800.1"/>
    <property type="molecule type" value="Genomic_DNA"/>
</dbReference>
<reference evidence="15" key="2">
    <citation type="journal article" date="2021" name="Data Brief">
        <title>Draft genome sequence data of the facultative, thermophilic, xylanolytic bacterium Paenibacillus sp. strain DA-C8.</title>
        <authorList>
            <person name="Chhe C."/>
            <person name="Uke A."/>
            <person name="Baramee S."/>
            <person name="Ungkulpasvich U."/>
            <person name="Tachaapaikoon C."/>
            <person name="Pason P."/>
            <person name="Waeonukul R."/>
            <person name="Ratanakhanokchai K."/>
            <person name="Kosugi A."/>
        </authorList>
    </citation>
    <scope>NUCLEOTIDE SEQUENCE</scope>
    <source>
        <strain evidence="15">DA-C8</strain>
    </source>
</reference>
<dbReference type="NCBIfam" id="NF004066">
    <property type="entry name" value="PRK05580.1-3"/>
    <property type="match status" value="1"/>
</dbReference>
<dbReference type="FunFam" id="3.40.1440.60:FF:000001">
    <property type="entry name" value="Primosomal protein N"/>
    <property type="match status" value="1"/>
</dbReference>
<evidence type="ECO:0000256" key="7">
    <source>
        <dbReference type="ARBA" id="ARBA00022833"/>
    </source>
</evidence>
<evidence type="ECO:0000256" key="4">
    <source>
        <dbReference type="ARBA" id="ARBA00022741"/>
    </source>
</evidence>
<dbReference type="GO" id="GO:0005524">
    <property type="term" value="F:ATP binding"/>
    <property type="evidence" value="ECO:0007669"/>
    <property type="project" value="UniProtKB-UniRule"/>
</dbReference>
<comment type="cofactor">
    <cofactor evidence="12">
        <name>Zn(2+)</name>
        <dbReference type="ChEBI" id="CHEBI:29105"/>
    </cofactor>
    <text evidence="12">Binds 2 zinc ions per subunit.</text>
</comment>
<feature type="binding site" evidence="12">
    <location>
        <position position="526"/>
    </location>
    <ligand>
        <name>Zn(2+)</name>
        <dbReference type="ChEBI" id="CHEBI:29105"/>
        <label>1</label>
    </ligand>
</feature>
<evidence type="ECO:0000259" key="13">
    <source>
        <dbReference type="PROSITE" id="PS51192"/>
    </source>
</evidence>
<feature type="binding site" evidence="12">
    <location>
        <position position="535"/>
    </location>
    <ligand>
        <name>Zn(2+)</name>
        <dbReference type="ChEBI" id="CHEBI:29105"/>
        <label>2</label>
    </ligand>
</feature>
<evidence type="ECO:0000256" key="11">
    <source>
        <dbReference type="ARBA" id="ARBA00048988"/>
    </source>
</evidence>
<comment type="subunit">
    <text evidence="12">Component of the replication restart primosome.</text>
</comment>
<dbReference type="Gene3D" id="3.40.50.300">
    <property type="entry name" value="P-loop containing nucleotide triphosphate hydrolases"/>
    <property type="match status" value="2"/>
</dbReference>
<keyword evidence="1 12" id="KW-0639">Primosome</keyword>